<feature type="coiled-coil region" evidence="11">
    <location>
        <begin position="352"/>
        <end position="379"/>
    </location>
</feature>
<evidence type="ECO:0000313" key="14">
    <source>
        <dbReference type="Proteomes" id="UP001470230"/>
    </source>
</evidence>
<feature type="domain" description="Aminotransferase class I/classII large" evidence="12">
    <location>
        <begin position="98"/>
        <end position="479"/>
    </location>
</feature>
<dbReference type="InterPro" id="IPR015422">
    <property type="entry name" value="PyrdxlP-dep_Trfase_small"/>
</dbReference>
<proteinExistence type="inferred from homology"/>
<comment type="similarity">
    <text evidence="4">Belongs to the class-II pyridoxal-phosphate-dependent aminotransferase family.</text>
</comment>
<dbReference type="PANTHER" id="PTHR13693:SF2">
    <property type="entry name" value="SERINE PALMITOYLTRANSFERASE 1"/>
    <property type="match status" value="1"/>
</dbReference>
<dbReference type="InterPro" id="IPR015424">
    <property type="entry name" value="PyrdxlP-dep_Trfase"/>
</dbReference>
<evidence type="ECO:0000259" key="12">
    <source>
        <dbReference type="Pfam" id="PF00155"/>
    </source>
</evidence>
<keyword evidence="9" id="KW-0443">Lipid metabolism</keyword>
<evidence type="ECO:0000256" key="9">
    <source>
        <dbReference type="ARBA" id="ARBA00023098"/>
    </source>
</evidence>
<reference evidence="13 14" key="1">
    <citation type="submission" date="2024-04" db="EMBL/GenBank/DDBJ databases">
        <title>Tritrichomonas musculus Genome.</title>
        <authorList>
            <person name="Alves-Ferreira E."/>
            <person name="Grigg M."/>
            <person name="Lorenzi H."/>
            <person name="Galac M."/>
        </authorList>
    </citation>
    <scope>NUCLEOTIDE SEQUENCE [LARGE SCALE GENOMIC DNA]</scope>
    <source>
        <strain evidence="13 14">EAF2021</strain>
    </source>
</reference>
<keyword evidence="6" id="KW-0808">Transferase</keyword>
<organism evidence="13 14">
    <name type="scientific">Tritrichomonas musculus</name>
    <dbReference type="NCBI Taxonomy" id="1915356"/>
    <lineage>
        <taxon>Eukaryota</taxon>
        <taxon>Metamonada</taxon>
        <taxon>Parabasalia</taxon>
        <taxon>Tritrichomonadida</taxon>
        <taxon>Tritrichomonadidae</taxon>
        <taxon>Tritrichomonas</taxon>
    </lineage>
</organism>
<dbReference type="Gene3D" id="3.90.1150.10">
    <property type="entry name" value="Aspartate Aminotransferase, domain 1"/>
    <property type="match status" value="1"/>
</dbReference>
<dbReference type="InterPro" id="IPR050087">
    <property type="entry name" value="AON_synthase_class-II"/>
</dbReference>
<comment type="pathway">
    <text evidence="3">Sphingolipid metabolism.</text>
</comment>
<evidence type="ECO:0000256" key="4">
    <source>
        <dbReference type="ARBA" id="ARBA00008392"/>
    </source>
</evidence>
<comment type="pathway">
    <text evidence="2">Lipid metabolism; sphingolipid metabolism.</text>
</comment>
<dbReference type="EMBL" id="JAPFFF010000021">
    <property type="protein sequence ID" value="KAK8854009.1"/>
    <property type="molecule type" value="Genomic_DNA"/>
</dbReference>
<dbReference type="EC" id="2.3.1.50" evidence="5"/>
<evidence type="ECO:0000256" key="10">
    <source>
        <dbReference type="ARBA" id="ARBA00023315"/>
    </source>
</evidence>
<evidence type="ECO:0000256" key="5">
    <source>
        <dbReference type="ARBA" id="ARBA00013220"/>
    </source>
</evidence>
<evidence type="ECO:0000256" key="3">
    <source>
        <dbReference type="ARBA" id="ARBA00004991"/>
    </source>
</evidence>
<dbReference type="Pfam" id="PF00155">
    <property type="entry name" value="Aminotran_1_2"/>
    <property type="match status" value="1"/>
</dbReference>
<gene>
    <name evidence="13" type="ORF">M9Y10_016558</name>
</gene>
<protein>
    <recommendedName>
        <fullName evidence="5">serine C-palmitoyltransferase</fullName>
        <ecNumber evidence="5">2.3.1.50</ecNumber>
    </recommendedName>
</protein>
<dbReference type="InterPro" id="IPR004839">
    <property type="entry name" value="Aminotransferase_I/II_large"/>
</dbReference>
<name>A0ABR2HXL4_9EUKA</name>
<evidence type="ECO:0000313" key="13">
    <source>
        <dbReference type="EMBL" id="KAK8854009.1"/>
    </source>
</evidence>
<dbReference type="Gene3D" id="3.40.640.10">
    <property type="entry name" value="Type I PLP-dependent aspartate aminotransferase-like (Major domain)"/>
    <property type="match status" value="1"/>
</dbReference>
<dbReference type="InterPro" id="IPR015421">
    <property type="entry name" value="PyrdxlP-dep_Trfase_major"/>
</dbReference>
<keyword evidence="8" id="KW-0746">Sphingolipid metabolism</keyword>
<dbReference type="PANTHER" id="PTHR13693">
    <property type="entry name" value="CLASS II AMINOTRANSFERASE/8-AMINO-7-OXONONANOATE SYNTHASE"/>
    <property type="match status" value="1"/>
</dbReference>
<evidence type="ECO:0000256" key="11">
    <source>
        <dbReference type="SAM" id="Coils"/>
    </source>
</evidence>
<keyword evidence="11" id="KW-0175">Coiled coil</keyword>
<keyword evidence="7" id="KW-0663">Pyridoxal phosphate</keyword>
<evidence type="ECO:0000256" key="8">
    <source>
        <dbReference type="ARBA" id="ARBA00022919"/>
    </source>
</evidence>
<dbReference type="SUPFAM" id="SSF53383">
    <property type="entry name" value="PLP-dependent transferases"/>
    <property type="match status" value="1"/>
</dbReference>
<comment type="caution">
    <text evidence="13">The sequence shown here is derived from an EMBL/GenBank/DDBJ whole genome shotgun (WGS) entry which is preliminary data.</text>
</comment>
<evidence type="ECO:0000256" key="6">
    <source>
        <dbReference type="ARBA" id="ARBA00022679"/>
    </source>
</evidence>
<accession>A0ABR2HXL4</accession>
<keyword evidence="10" id="KW-0012">Acyltransferase</keyword>
<evidence type="ECO:0000256" key="7">
    <source>
        <dbReference type="ARBA" id="ARBA00022898"/>
    </source>
</evidence>
<dbReference type="Proteomes" id="UP001470230">
    <property type="component" value="Unassembled WGS sequence"/>
</dbReference>
<evidence type="ECO:0000256" key="1">
    <source>
        <dbReference type="ARBA" id="ARBA00001933"/>
    </source>
</evidence>
<comment type="cofactor">
    <cofactor evidence="1">
        <name>pyridoxal 5'-phosphate</name>
        <dbReference type="ChEBI" id="CHEBI:597326"/>
    </cofactor>
</comment>
<evidence type="ECO:0000256" key="2">
    <source>
        <dbReference type="ARBA" id="ARBA00004760"/>
    </source>
</evidence>
<keyword evidence="14" id="KW-1185">Reference proteome</keyword>
<sequence>MIVGLEEWLSTIWSQSPMHLLVEIILIAILVILLLRQPEPVHDPKDDLTTEEEDQIISDWKPKPLIPDLSEEMQDPGIISNHTITSGPSDTIEIDNKKVLNFGTPNFYGLNMNKEIIDASLNAIDRYAVGACGPRQFYGTMDAHLAVEAEMAKFLETEDSVNYCYIFATTTSVIQAFVHNTDIIFVDEGSWFAVRLGAILTRSRIITFKHNDMNDLRQKLIENRNKFQRWHKCNRWVVGEGLFSNDGSIWDLKALVQLRKEFCLRIIIDETLSIGCLGEKGRGICEHFGIPRTFVEVSIGSYGSSFASLGGFTVGTKDICAHQRLASHAYIFSASPPCFNVAAATKAIQIVEKDGEERIKKLRSNITLMRNELKDLEGFDLIGDEQSPLIHLRLNEKTLAEKIENQGENDASKLSAIHKEDILLQKIVESCLESENNPVAITKSKFVRQKDVDAPHPSLKIFVSAAHTEEQIKSAASTIKTSISQNL</sequence>